<dbReference type="InParanoid" id="A0A6P7YTA0"/>
<keyword evidence="1" id="KW-0175">Coiled coil</keyword>
<dbReference type="GO" id="GO:0006364">
    <property type="term" value="P:rRNA processing"/>
    <property type="evidence" value="ECO:0007669"/>
    <property type="project" value="InterPro"/>
</dbReference>
<dbReference type="RefSeq" id="XP_030067931.1">
    <property type="nucleotide sequence ID" value="XM_030212071.1"/>
</dbReference>
<dbReference type="PANTHER" id="PTHR14725:SF0">
    <property type="entry name" value="RIBOSOME-BINDING FACTOR A, MITOCHONDRIAL-RELATED"/>
    <property type="match status" value="1"/>
</dbReference>
<keyword evidence="3" id="KW-1185">Reference proteome</keyword>
<proteinExistence type="predicted"/>
<feature type="region of interest" description="Disordered" evidence="2">
    <location>
        <begin position="301"/>
        <end position="350"/>
    </location>
</feature>
<dbReference type="InterPro" id="IPR023799">
    <property type="entry name" value="RbfA_dom_sf"/>
</dbReference>
<dbReference type="AlphaFoldDB" id="A0A6P7YTA0"/>
<evidence type="ECO:0000313" key="3">
    <source>
        <dbReference type="Proteomes" id="UP000515156"/>
    </source>
</evidence>
<dbReference type="Gene3D" id="3.30.300.20">
    <property type="match status" value="1"/>
</dbReference>
<feature type="region of interest" description="Disordered" evidence="2">
    <location>
        <begin position="196"/>
        <end position="224"/>
    </location>
</feature>
<feature type="compositionally biased region" description="Low complexity" evidence="2">
    <location>
        <begin position="214"/>
        <end position="224"/>
    </location>
</feature>
<dbReference type="InterPro" id="IPR039212">
    <property type="entry name" value="RBFA_mitochondrial"/>
</dbReference>
<evidence type="ECO:0000313" key="4">
    <source>
        <dbReference type="RefSeq" id="XP_030067931.1"/>
    </source>
</evidence>
<dbReference type="Proteomes" id="UP000515156">
    <property type="component" value="Chromosome 1"/>
</dbReference>
<name>A0A6P7YTA0_9AMPH</name>
<gene>
    <name evidence="4" type="primary">LOC115475978</name>
</gene>
<dbReference type="GeneID" id="115475978"/>
<sequence length="350" mass="40010">MWRRVLCAAMQWQLMQEGAGGARGLHCTQRVAAKSLLRKFLTKNKKKFWYESPTLGSQLKYKPSSVIGTLKALPPKRKREDSIRMRALNVILYRAVTDLLNSAEVSLELYNLQAELSKVSLAPDFSACRLYWRITGDAERDKHMEEVLQKNASRIRYLLMSRQVMGGIPPFVFVRDKEDAAILEVEKLLEIADFGPDDDDDHVHNDVSQELETSPAPLSSPQQSSLFGIDHEELNRQIAEYKKSSREKEKRMEGIGLLQQHQEQLAELRRHKILKKKRKKAKDAFLNDDITPQKYLLEKYNEEALGEGDEMASPESKLEHELQEAVELDAEDANASKPSSGERKNHVSKP</sequence>
<dbReference type="InterPro" id="IPR015946">
    <property type="entry name" value="KH_dom-like_a/b"/>
</dbReference>
<dbReference type="InterPro" id="IPR000238">
    <property type="entry name" value="RbfA"/>
</dbReference>
<protein>
    <submittedName>
        <fullName evidence="4">Ribosome-binding factor A, mitochondrial</fullName>
    </submittedName>
</protein>
<evidence type="ECO:0000256" key="2">
    <source>
        <dbReference type="SAM" id="MobiDB-lite"/>
    </source>
</evidence>
<feature type="coiled-coil region" evidence="1">
    <location>
        <begin position="231"/>
        <end position="278"/>
    </location>
</feature>
<dbReference type="PANTHER" id="PTHR14725">
    <property type="entry name" value="RIBOSOME-BINDING FACTOR A, MITOCHONDRIAL-RELATED"/>
    <property type="match status" value="1"/>
</dbReference>
<dbReference type="KEGG" id="muo:115475978"/>
<dbReference type="FunCoup" id="A0A6P7YTA0">
    <property type="interactions" value="255"/>
</dbReference>
<reference evidence="4" key="1">
    <citation type="submission" date="2025-08" db="UniProtKB">
        <authorList>
            <consortium name="RefSeq"/>
        </authorList>
    </citation>
    <scope>IDENTIFICATION</scope>
</reference>
<evidence type="ECO:0000256" key="1">
    <source>
        <dbReference type="SAM" id="Coils"/>
    </source>
</evidence>
<organism evidence="3 4">
    <name type="scientific">Microcaecilia unicolor</name>
    <dbReference type="NCBI Taxonomy" id="1415580"/>
    <lineage>
        <taxon>Eukaryota</taxon>
        <taxon>Metazoa</taxon>
        <taxon>Chordata</taxon>
        <taxon>Craniata</taxon>
        <taxon>Vertebrata</taxon>
        <taxon>Euteleostomi</taxon>
        <taxon>Amphibia</taxon>
        <taxon>Gymnophiona</taxon>
        <taxon>Siphonopidae</taxon>
        <taxon>Microcaecilia</taxon>
    </lineage>
</organism>
<dbReference type="Pfam" id="PF02033">
    <property type="entry name" value="RBFA"/>
    <property type="match status" value="1"/>
</dbReference>
<feature type="compositionally biased region" description="Basic and acidic residues" evidence="2">
    <location>
        <begin position="340"/>
        <end position="350"/>
    </location>
</feature>
<dbReference type="SUPFAM" id="SSF89919">
    <property type="entry name" value="Ribosome-binding factor A, RbfA"/>
    <property type="match status" value="1"/>
</dbReference>
<dbReference type="OrthoDB" id="418445at2759"/>
<accession>A0A6P7YTA0</accession>